<name>A0A1E7FCX4_9STRA</name>
<evidence type="ECO:0000256" key="2">
    <source>
        <dbReference type="ARBA" id="ARBA00022884"/>
    </source>
</evidence>
<organism evidence="6 7">
    <name type="scientific">Fragilariopsis cylindrus CCMP1102</name>
    <dbReference type="NCBI Taxonomy" id="635003"/>
    <lineage>
        <taxon>Eukaryota</taxon>
        <taxon>Sar</taxon>
        <taxon>Stramenopiles</taxon>
        <taxon>Ochrophyta</taxon>
        <taxon>Bacillariophyta</taxon>
        <taxon>Bacillariophyceae</taxon>
        <taxon>Bacillariophycidae</taxon>
        <taxon>Bacillariales</taxon>
        <taxon>Bacillariaceae</taxon>
        <taxon>Fragilariopsis</taxon>
    </lineage>
</organism>
<evidence type="ECO:0000313" key="6">
    <source>
        <dbReference type="EMBL" id="OEU15663.1"/>
    </source>
</evidence>
<gene>
    <name evidence="6" type="ORF">FRACYDRAFT_209112</name>
</gene>
<dbReference type="PROSITE" id="PS50303">
    <property type="entry name" value="PUM_HD"/>
    <property type="match status" value="1"/>
</dbReference>
<accession>A0A1E7FCX4</accession>
<feature type="repeat" description="Pumilio" evidence="3">
    <location>
        <begin position="93"/>
        <end position="129"/>
    </location>
</feature>
<evidence type="ECO:0000256" key="3">
    <source>
        <dbReference type="PROSITE-ProRule" id="PRU00317"/>
    </source>
</evidence>
<feature type="compositionally biased region" description="Basic and acidic residues" evidence="4">
    <location>
        <begin position="52"/>
        <end position="64"/>
    </location>
</feature>
<feature type="compositionally biased region" description="Basic and acidic residues" evidence="4">
    <location>
        <begin position="1"/>
        <end position="10"/>
    </location>
</feature>
<feature type="compositionally biased region" description="Basic and acidic residues" evidence="4">
    <location>
        <begin position="21"/>
        <end position="39"/>
    </location>
</feature>
<dbReference type="Gene3D" id="1.25.10.10">
    <property type="entry name" value="Leucine-rich Repeat Variant"/>
    <property type="match status" value="1"/>
</dbReference>
<evidence type="ECO:0000313" key="7">
    <source>
        <dbReference type="Proteomes" id="UP000095751"/>
    </source>
</evidence>
<keyword evidence="1" id="KW-0677">Repeat</keyword>
<dbReference type="InParanoid" id="A0A1E7FCX4"/>
<dbReference type="PANTHER" id="PTHR13389:SF0">
    <property type="entry name" value="PUMILIO HOMOLOG 3"/>
    <property type="match status" value="1"/>
</dbReference>
<dbReference type="Pfam" id="PF08144">
    <property type="entry name" value="CPL"/>
    <property type="match status" value="1"/>
</dbReference>
<dbReference type="EMBL" id="KV784359">
    <property type="protein sequence ID" value="OEU15663.1"/>
    <property type="molecule type" value="Genomic_DNA"/>
</dbReference>
<evidence type="ECO:0000256" key="4">
    <source>
        <dbReference type="SAM" id="MobiDB-lite"/>
    </source>
</evidence>
<dbReference type="AlphaFoldDB" id="A0A1E7FCX4"/>
<dbReference type="Proteomes" id="UP000095751">
    <property type="component" value="Unassembled WGS sequence"/>
</dbReference>
<dbReference type="OrthoDB" id="497380at2759"/>
<dbReference type="InterPro" id="IPR033133">
    <property type="entry name" value="PUM-HD"/>
</dbReference>
<dbReference type="GO" id="GO:0006417">
    <property type="term" value="P:regulation of translation"/>
    <property type="evidence" value="ECO:0007669"/>
    <property type="project" value="TreeGrafter"/>
</dbReference>
<sequence>MAAKEKESVKRKSPSSGGDKQPYDKNFKKKQKSIDENKEGLSSSALKRQVRKDRQSTRKHADSVAEAKTLWNKLRLKTNTKKDTEDLMDKVMTLIHGKVKEIALQHDASRVVQAAIQFGNDKQRKEILTEICKSEGSLAEMAKIQYAHFCCLKLIKYCARDDASIKMIVKSFKGEMPKLAVHGVGARVLESLFLNLPPKQTAPLKQEFYGPHFSLFVKDLSGVPTLKSNIETATTETQKKSAIDFVQAILNKGMAKSFYGYTYFQQLFAEYVDVVDPSEIRMISSTIADHSIHLLSTRVGTRVVAACASYGTPKDRKRICKSLKGYTTSSLQHRDAYLALLRLIQVTDDTVSIQKSVLNEILTKPTKENDAESTMNNAILDVALSDTGSKLFLMLLVKDVETRLKYFDPYERSILEPIATIKENGSEVPTSKKDPETRRNELLKHIKDPLIEACTENVRELLNSLPGARVLKEVYASAPSEKLAEAIVDVCVASLDDATNANAGKKKEAKEDEILYSVFESPIGHRSIKNLILCDEESTKPFVSKLLVDRLGKRLPEIVGSNRGAFVAAALCKVPSVKDAVKKTFNSKKKDIEAKSKSKGSTAGYAALLKEMSS</sequence>
<evidence type="ECO:0000259" key="5">
    <source>
        <dbReference type="PROSITE" id="PS50303"/>
    </source>
</evidence>
<feature type="domain" description="PUM-HD" evidence="5">
    <location>
        <begin position="72"/>
        <end position="422"/>
    </location>
</feature>
<dbReference type="InterPro" id="IPR011989">
    <property type="entry name" value="ARM-like"/>
</dbReference>
<keyword evidence="7" id="KW-1185">Reference proteome</keyword>
<dbReference type="PROSITE" id="PS50302">
    <property type="entry name" value="PUM"/>
    <property type="match status" value="1"/>
</dbReference>
<dbReference type="InterPro" id="IPR040059">
    <property type="entry name" value="PUM3"/>
</dbReference>
<dbReference type="SMART" id="SM00025">
    <property type="entry name" value="Pumilio"/>
    <property type="match status" value="5"/>
</dbReference>
<keyword evidence="2" id="KW-0694">RNA-binding</keyword>
<dbReference type="SUPFAM" id="SSF48371">
    <property type="entry name" value="ARM repeat"/>
    <property type="match status" value="1"/>
</dbReference>
<dbReference type="PANTHER" id="PTHR13389">
    <property type="entry name" value="PUMILIO HOMOLOG 3"/>
    <property type="match status" value="1"/>
</dbReference>
<dbReference type="InterPro" id="IPR001313">
    <property type="entry name" value="Pumilio_RNA-bd_rpt"/>
</dbReference>
<dbReference type="GO" id="GO:0005730">
    <property type="term" value="C:nucleolus"/>
    <property type="evidence" value="ECO:0007669"/>
    <property type="project" value="TreeGrafter"/>
</dbReference>
<proteinExistence type="predicted"/>
<protein>
    <submittedName>
        <fullName evidence="6">ARM repeat-containing protein</fullName>
    </submittedName>
</protein>
<reference evidence="6 7" key="1">
    <citation type="submission" date="2016-09" db="EMBL/GenBank/DDBJ databases">
        <title>Extensive genetic diversity and differential bi-allelic expression allows diatom success in the polar Southern Ocean.</title>
        <authorList>
            <consortium name="DOE Joint Genome Institute"/>
            <person name="Mock T."/>
            <person name="Otillar R.P."/>
            <person name="Strauss J."/>
            <person name="Dupont C."/>
            <person name="Frickenhaus S."/>
            <person name="Maumus F."/>
            <person name="Mcmullan M."/>
            <person name="Sanges R."/>
            <person name="Schmutz J."/>
            <person name="Toseland A."/>
            <person name="Valas R."/>
            <person name="Veluchamy A."/>
            <person name="Ward B.J."/>
            <person name="Allen A."/>
            <person name="Barry K."/>
            <person name="Falciatore A."/>
            <person name="Ferrante M."/>
            <person name="Fortunato A.E."/>
            <person name="Gloeckner G."/>
            <person name="Gruber A."/>
            <person name="Hipkin R."/>
            <person name="Janech M."/>
            <person name="Kroth P."/>
            <person name="Leese F."/>
            <person name="Lindquist E."/>
            <person name="Lyon B.R."/>
            <person name="Martin J."/>
            <person name="Mayer C."/>
            <person name="Parker M."/>
            <person name="Quesneville H."/>
            <person name="Raymond J."/>
            <person name="Uhlig C."/>
            <person name="Valentin K.U."/>
            <person name="Worden A.Z."/>
            <person name="Armbrust E.V."/>
            <person name="Bowler C."/>
            <person name="Green B."/>
            <person name="Moulton V."/>
            <person name="Van Oosterhout C."/>
            <person name="Grigoriev I."/>
        </authorList>
    </citation>
    <scope>NUCLEOTIDE SEQUENCE [LARGE SCALE GENOMIC DNA]</scope>
    <source>
        <strain evidence="6 7">CCMP1102</strain>
    </source>
</reference>
<dbReference type="InterPro" id="IPR012959">
    <property type="entry name" value="CPL_dom"/>
</dbReference>
<feature type="region of interest" description="Disordered" evidence="4">
    <location>
        <begin position="1"/>
        <end position="64"/>
    </location>
</feature>
<evidence type="ECO:0000256" key="1">
    <source>
        <dbReference type="ARBA" id="ARBA00022737"/>
    </source>
</evidence>
<dbReference type="InterPro" id="IPR016024">
    <property type="entry name" value="ARM-type_fold"/>
</dbReference>
<dbReference type="GO" id="GO:0003729">
    <property type="term" value="F:mRNA binding"/>
    <property type="evidence" value="ECO:0007669"/>
    <property type="project" value="TreeGrafter"/>
</dbReference>
<dbReference type="KEGG" id="fcy:FRACYDRAFT_209112"/>